<evidence type="ECO:0000313" key="3">
    <source>
        <dbReference type="EMBL" id="KAG0143778.1"/>
    </source>
</evidence>
<feature type="signal peptide" evidence="2">
    <location>
        <begin position="1"/>
        <end position="23"/>
    </location>
</feature>
<organism evidence="3 4">
    <name type="scientific">Cronartium quercuum f. sp. fusiforme G11</name>
    <dbReference type="NCBI Taxonomy" id="708437"/>
    <lineage>
        <taxon>Eukaryota</taxon>
        <taxon>Fungi</taxon>
        <taxon>Dikarya</taxon>
        <taxon>Basidiomycota</taxon>
        <taxon>Pucciniomycotina</taxon>
        <taxon>Pucciniomycetes</taxon>
        <taxon>Pucciniales</taxon>
        <taxon>Coleosporiaceae</taxon>
        <taxon>Cronartium</taxon>
    </lineage>
</organism>
<keyword evidence="2" id="KW-0732">Signal</keyword>
<evidence type="ECO:0000256" key="1">
    <source>
        <dbReference type="SAM" id="MobiDB-lite"/>
    </source>
</evidence>
<feature type="chain" id="PRO_5040280280" evidence="2">
    <location>
        <begin position="24"/>
        <end position="114"/>
    </location>
</feature>
<proteinExistence type="predicted"/>
<accession>A0A9P6NGV4</accession>
<dbReference type="EMBL" id="MU167311">
    <property type="protein sequence ID" value="KAG0143778.1"/>
    <property type="molecule type" value="Genomic_DNA"/>
</dbReference>
<name>A0A9P6NGV4_9BASI</name>
<dbReference type="Proteomes" id="UP000886653">
    <property type="component" value="Unassembled WGS sequence"/>
</dbReference>
<comment type="caution">
    <text evidence="3">The sequence shown here is derived from an EMBL/GenBank/DDBJ whole genome shotgun (WGS) entry which is preliminary data.</text>
</comment>
<feature type="region of interest" description="Disordered" evidence="1">
    <location>
        <begin position="89"/>
        <end position="114"/>
    </location>
</feature>
<evidence type="ECO:0000256" key="2">
    <source>
        <dbReference type="SAM" id="SignalP"/>
    </source>
</evidence>
<evidence type="ECO:0000313" key="4">
    <source>
        <dbReference type="Proteomes" id="UP000886653"/>
    </source>
</evidence>
<reference evidence="3" key="1">
    <citation type="submission" date="2013-11" db="EMBL/GenBank/DDBJ databases">
        <title>Genome sequence of the fusiform rust pathogen reveals effectors for host alternation and coevolution with pine.</title>
        <authorList>
            <consortium name="DOE Joint Genome Institute"/>
            <person name="Smith K."/>
            <person name="Pendleton A."/>
            <person name="Kubisiak T."/>
            <person name="Anderson C."/>
            <person name="Salamov A."/>
            <person name="Aerts A."/>
            <person name="Riley R."/>
            <person name="Clum A."/>
            <person name="Lindquist E."/>
            <person name="Ence D."/>
            <person name="Campbell M."/>
            <person name="Kronenberg Z."/>
            <person name="Feau N."/>
            <person name="Dhillon B."/>
            <person name="Hamelin R."/>
            <person name="Burleigh J."/>
            <person name="Smith J."/>
            <person name="Yandell M."/>
            <person name="Nelson C."/>
            <person name="Grigoriev I."/>
            <person name="Davis J."/>
        </authorList>
    </citation>
    <scope>NUCLEOTIDE SEQUENCE</scope>
    <source>
        <strain evidence="3">G11</strain>
    </source>
</reference>
<keyword evidence="4" id="KW-1185">Reference proteome</keyword>
<sequence>MFHNTIFATALVYLLLHCATVGATLDIHISEEVSTVLVKRQKNSLTSTTVPAASRPAIAYSGAAEGQNITATGSLTADASIIATGATSNLNGSTGATGSTNATGSANSTSSTNN</sequence>
<dbReference type="AlphaFoldDB" id="A0A9P6NGV4"/>
<gene>
    <name evidence="3" type="ORF">CROQUDRAFT_134806</name>
</gene>
<protein>
    <submittedName>
        <fullName evidence="3">Uncharacterized protein</fullName>
    </submittedName>
</protein>